<protein>
    <submittedName>
        <fullName evidence="2">Capsid scaffolding serine peptidase GPO</fullName>
    </submittedName>
</protein>
<dbReference type="RefSeq" id="WP_132922545.1">
    <property type="nucleotide sequence ID" value="NZ_SJOI01000001.1"/>
</dbReference>
<dbReference type="OrthoDB" id="5625143at2"/>
<dbReference type="Pfam" id="PF05929">
    <property type="entry name" value="Phage_GPO"/>
    <property type="match status" value="1"/>
</dbReference>
<dbReference type="InterPro" id="IPR009228">
    <property type="entry name" value="Capsid_scaffold_GpO"/>
</dbReference>
<reference evidence="2 3" key="1">
    <citation type="submission" date="2019-02" db="EMBL/GenBank/DDBJ databases">
        <title>Investigation of anaerobic lignin degradation for improved lignocellulosic biofuels.</title>
        <authorList>
            <person name="Deangelis K."/>
        </authorList>
    </citation>
    <scope>NUCLEOTIDE SEQUENCE [LARGE SCALE GENOMIC DNA]</scope>
    <source>
        <strain evidence="2 3">159R</strain>
    </source>
</reference>
<accession>A0A4R1NDI3</accession>
<gene>
    <name evidence="2" type="ORF">EZJ58_1779</name>
</gene>
<sequence>MTKRVSKFFRIGVEGDTCDGRRINADDIQHMAATFDTRVYGCRVNLEHLKGILPDGAFRRYGDVLELKAEQITDDSVLNGKWALFARISPTDDLVQLNKTRQKIYTSMEVQPNFANSGKAYLVGLAITDDPASLGTEMLTFSANAQHNPLAARKSAPGTLFSAAVEVALEFEEVPEAGASLFNRVKALLTGKQAIDDTRLADVFEAVEAIADHLHQATATQAQKIQSLDDALTDRLYRLELGVAADRQAFDALSTQLSETDNCYQRPRPLATGDSGAPAKVMTDC</sequence>
<evidence type="ECO:0000313" key="3">
    <source>
        <dbReference type="Proteomes" id="UP000294555"/>
    </source>
</evidence>
<dbReference type="Proteomes" id="UP000294555">
    <property type="component" value="Unassembled WGS sequence"/>
</dbReference>
<feature type="region of interest" description="Disordered" evidence="1">
    <location>
        <begin position="266"/>
        <end position="285"/>
    </location>
</feature>
<comment type="caution">
    <text evidence="2">The sequence shown here is derived from an EMBL/GenBank/DDBJ whole genome shotgun (WGS) entry which is preliminary data.</text>
</comment>
<dbReference type="EMBL" id="SJOI01000001">
    <property type="protein sequence ID" value="TCL03701.1"/>
    <property type="molecule type" value="Genomic_DNA"/>
</dbReference>
<proteinExistence type="predicted"/>
<evidence type="ECO:0000313" key="2">
    <source>
        <dbReference type="EMBL" id="TCL03701.1"/>
    </source>
</evidence>
<keyword evidence="3" id="KW-1185">Reference proteome</keyword>
<evidence type="ECO:0000256" key="1">
    <source>
        <dbReference type="SAM" id="MobiDB-lite"/>
    </source>
</evidence>
<dbReference type="AlphaFoldDB" id="A0A4R1NDI3"/>
<name>A0A4R1NDI3_9GAMM</name>
<organism evidence="2 3">
    <name type="scientific">Sodalis ligni</name>
    <dbReference type="NCBI Taxonomy" id="2697027"/>
    <lineage>
        <taxon>Bacteria</taxon>
        <taxon>Pseudomonadati</taxon>
        <taxon>Pseudomonadota</taxon>
        <taxon>Gammaproteobacteria</taxon>
        <taxon>Enterobacterales</taxon>
        <taxon>Bruguierivoracaceae</taxon>
        <taxon>Sodalis</taxon>
    </lineage>
</organism>